<dbReference type="EMBL" id="SWOV01000014">
    <property type="protein sequence ID" value="NFF87607.1"/>
    <property type="molecule type" value="Genomic_DNA"/>
</dbReference>
<keyword evidence="1" id="KW-0812">Transmembrane</keyword>
<evidence type="ECO:0000313" key="4">
    <source>
        <dbReference type="Proteomes" id="UP000473681"/>
    </source>
</evidence>
<evidence type="ECO:0000256" key="1">
    <source>
        <dbReference type="SAM" id="Phobius"/>
    </source>
</evidence>
<evidence type="ECO:0000313" key="2">
    <source>
        <dbReference type="EMBL" id="NFF87607.1"/>
    </source>
</evidence>
<dbReference type="RefSeq" id="WP_053341997.1">
    <property type="nucleotide sequence ID" value="NZ_LFPA01000014.1"/>
</dbReference>
<gene>
    <name evidence="2" type="ORF">FC774_06935</name>
    <name evidence="3" type="ORF">FDB51_13810</name>
</gene>
<protein>
    <submittedName>
        <fullName evidence="2">Uncharacterized protein</fullName>
    </submittedName>
</protein>
<reference evidence="4 5" key="1">
    <citation type="submission" date="2019-04" db="EMBL/GenBank/DDBJ databases">
        <title>Genome sequencing of Clostridium botulinum Groups I-IV and Clostridium butyricum.</title>
        <authorList>
            <person name="Brunt J."/>
            <person name="Van Vliet A.H.M."/>
            <person name="Stringer S.C."/>
            <person name="Carter A.T."/>
            <person name="Peck M.W."/>
        </authorList>
    </citation>
    <scope>NUCLEOTIDE SEQUENCE [LARGE SCALE GENOMIC DNA]</scope>
    <source>
        <strain evidence="2 5">1605</strain>
        <strain evidence="3 4">CB-K-33E</strain>
    </source>
</reference>
<name>A0A0L9YAT3_CLOBO</name>
<accession>A0A0L9YAT3</accession>
<organism evidence="2 5">
    <name type="scientific">Clostridium botulinum</name>
    <dbReference type="NCBI Taxonomy" id="1491"/>
    <lineage>
        <taxon>Bacteria</taxon>
        <taxon>Bacillati</taxon>
        <taxon>Bacillota</taxon>
        <taxon>Clostridia</taxon>
        <taxon>Eubacteriales</taxon>
        <taxon>Clostridiaceae</taxon>
        <taxon>Clostridium</taxon>
    </lineage>
</organism>
<evidence type="ECO:0000313" key="5">
    <source>
        <dbReference type="Proteomes" id="UP000476820"/>
    </source>
</evidence>
<dbReference type="Proteomes" id="UP000473681">
    <property type="component" value="Unassembled WGS sequence"/>
</dbReference>
<feature type="transmembrane region" description="Helical" evidence="1">
    <location>
        <begin position="59"/>
        <end position="78"/>
    </location>
</feature>
<feature type="transmembrane region" description="Helical" evidence="1">
    <location>
        <begin position="6"/>
        <end position="23"/>
    </location>
</feature>
<dbReference type="AlphaFoldDB" id="A0A0L9YAT3"/>
<evidence type="ECO:0000313" key="3">
    <source>
        <dbReference type="EMBL" id="NFN36168.1"/>
    </source>
</evidence>
<proteinExistence type="predicted"/>
<comment type="caution">
    <text evidence="2">The sequence shown here is derived from an EMBL/GenBank/DDBJ whole genome shotgun (WGS) entry which is preliminary data.</text>
</comment>
<dbReference type="EMBL" id="SWVK01000020">
    <property type="protein sequence ID" value="NFN36168.1"/>
    <property type="molecule type" value="Genomic_DNA"/>
</dbReference>
<keyword evidence="1" id="KW-0472">Membrane</keyword>
<feature type="transmembrane region" description="Helical" evidence="1">
    <location>
        <begin position="35"/>
        <end position="53"/>
    </location>
</feature>
<keyword evidence="1" id="KW-1133">Transmembrane helix</keyword>
<dbReference type="Proteomes" id="UP000476820">
    <property type="component" value="Unassembled WGS sequence"/>
</dbReference>
<sequence>MDILLMLYIVLSLIGIGFIFLNFYKNGMYIKNKFVFGIMIAFIGIIFLLYITSLPSNYIFQRSIGIFGLILTISDIFVSNKNFNLSRIVSTVLILSSFFLLLS</sequence>
<feature type="transmembrane region" description="Helical" evidence="1">
    <location>
        <begin position="85"/>
        <end position="102"/>
    </location>
</feature>